<dbReference type="Gene3D" id="3.30.70.270">
    <property type="match status" value="1"/>
</dbReference>
<dbReference type="InterPro" id="IPR000160">
    <property type="entry name" value="GGDEF_dom"/>
</dbReference>
<dbReference type="RefSeq" id="WP_290315582.1">
    <property type="nucleotide sequence ID" value="NZ_JAUFPN010000042.1"/>
</dbReference>
<dbReference type="PANTHER" id="PTHR43102:SF2">
    <property type="entry name" value="GAF DOMAIN-CONTAINING PROTEIN"/>
    <property type="match status" value="1"/>
</dbReference>
<dbReference type="NCBIfam" id="TIGR00254">
    <property type="entry name" value="GGDEF"/>
    <property type="match status" value="1"/>
</dbReference>
<evidence type="ECO:0000313" key="2">
    <source>
        <dbReference type="EMBL" id="MDN3563806.1"/>
    </source>
</evidence>
<dbReference type="PROSITE" id="PS50887">
    <property type="entry name" value="GGDEF"/>
    <property type="match status" value="1"/>
</dbReference>
<dbReference type="EC" id="2.7.7.65" evidence="2"/>
<keyword evidence="2" id="KW-0808">Transferase</keyword>
<protein>
    <submittedName>
        <fullName evidence="2">Sensor domain-containing diguanylate cyclase</fullName>
        <ecNumber evidence="2">2.7.7.65</ecNumber>
    </submittedName>
</protein>
<evidence type="ECO:0000259" key="1">
    <source>
        <dbReference type="PROSITE" id="PS50887"/>
    </source>
</evidence>
<dbReference type="CDD" id="cd01949">
    <property type="entry name" value="GGDEF"/>
    <property type="match status" value="1"/>
</dbReference>
<gene>
    <name evidence="2" type="ORF">QWZ14_05375</name>
</gene>
<dbReference type="Proteomes" id="UP001529369">
    <property type="component" value="Unassembled WGS sequence"/>
</dbReference>
<dbReference type="SUPFAM" id="SSF55073">
    <property type="entry name" value="Nucleotide cyclase"/>
    <property type="match status" value="1"/>
</dbReference>
<evidence type="ECO:0000313" key="3">
    <source>
        <dbReference type="Proteomes" id="UP001529369"/>
    </source>
</evidence>
<dbReference type="GO" id="GO:0052621">
    <property type="term" value="F:diguanylate cyclase activity"/>
    <property type="evidence" value="ECO:0007669"/>
    <property type="project" value="UniProtKB-EC"/>
</dbReference>
<dbReference type="EMBL" id="JAUFPN010000042">
    <property type="protein sequence ID" value="MDN3563806.1"/>
    <property type="molecule type" value="Genomic_DNA"/>
</dbReference>
<dbReference type="SMART" id="SM00267">
    <property type="entry name" value="GGDEF"/>
    <property type="match status" value="1"/>
</dbReference>
<reference evidence="3" key="1">
    <citation type="journal article" date="2019" name="Int. J. Syst. Evol. Microbiol.">
        <title>The Global Catalogue of Microorganisms (GCM) 10K type strain sequencing project: providing services to taxonomists for standard genome sequencing and annotation.</title>
        <authorList>
            <consortium name="The Broad Institute Genomics Platform"/>
            <consortium name="The Broad Institute Genome Sequencing Center for Infectious Disease"/>
            <person name="Wu L."/>
            <person name="Ma J."/>
        </authorList>
    </citation>
    <scope>NUCLEOTIDE SEQUENCE [LARGE SCALE GENOMIC DNA]</scope>
    <source>
        <strain evidence="3">CECT 7131</strain>
    </source>
</reference>
<dbReference type="Gene3D" id="3.30.450.40">
    <property type="match status" value="1"/>
</dbReference>
<organism evidence="2 3">
    <name type="scientific">Paeniroseomonas aquatica</name>
    <dbReference type="NCBI Taxonomy" id="373043"/>
    <lineage>
        <taxon>Bacteria</taxon>
        <taxon>Pseudomonadati</taxon>
        <taxon>Pseudomonadota</taxon>
        <taxon>Alphaproteobacteria</taxon>
        <taxon>Acetobacterales</taxon>
        <taxon>Acetobacteraceae</taxon>
        <taxon>Paeniroseomonas</taxon>
    </lineage>
</organism>
<dbReference type="InterPro" id="IPR043128">
    <property type="entry name" value="Rev_trsase/Diguanyl_cyclase"/>
</dbReference>
<dbReference type="Pfam" id="PF00990">
    <property type="entry name" value="GGDEF"/>
    <property type="match status" value="1"/>
</dbReference>
<name>A0ABT8A2F2_9PROT</name>
<proteinExistence type="predicted"/>
<feature type="domain" description="GGDEF" evidence="1">
    <location>
        <begin position="198"/>
        <end position="326"/>
    </location>
</feature>
<accession>A0ABT8A2F2</accession>
<dbReference type="InterPro" id="IPR029016">
    <property type="entry name" value="GAF-like_dom_sf"/>
</dbReference>
<dbReference type="InterPro" id="IPR003018">
    <property type="entry name" value="GAF"/>
</dbReference>
<comment type="caution">
    <text evidence="2">The sequence shown here is derived from an EMBL/GenBank/DDBJ whole genome shotgun (WGS) entry which is preliminary data.</text>
</comment>
<dbReference type="Pfam" id="PF01590">
    <property type="entry name" value="GAF"/>
    <property type="match status" value="1"/>
</dbReference>
<dbReference type="PANTHER" id="PTHR43102">
    <property type="entry name" value="SLR1143 PROTEIN"/>
    <property type="match status" value="1"/>
</dbReference>
<dbReference type="InterPro" id="IPR029787">
    <property type="entry name" value="Nucleotide_cyclase"/>
</dbReference>
<keyword evidence="2" id="KW-0548">Nucleotidyltransferase</keyword>
<dbReference type="SUPFAM" id="SSF55781">
    <property type="entry name" value="GAF domain-like"/>
    <property type="match status" value="1"/>
</dbReference>
<sequence>MPAAPLPENEAARLETLYSYEVLDSACEAAFDDIARLAARLTGRPIALVSLTDANRQWFKARHGLEAEEAPRDHAFCAHAILHPDQPMVIPDLRLDARFADNPLVAATPHLRSYAGVPLVNPEGFALGTLCVIDHAPRPTTPDELEVLGGLARSVSTALELRRAMHRMRDMALTDGLTGLPNRSALMAALDAVIQRRQAFTLLFIDLDGFKRVNDRLGHAAGDAVLLLVAQVLRAALRRGEVAARLGGDEFCILLPDTAGAKAMGEQLRVALAERMGQSGFAVTASIGAMGFAVPPASAEAALAAADTLMYAAKAAGKDRLRWADHQAAAADQQAG</sequence>
<keyword evidence="3" id="KW-1185">Reference proteome</keyword>
<dbReference type="SMART" id="SM00065">
    <property type="entry name" value="GAF"/>
    <property type="match status" value="1"/>
</dbReference>